<dbReference type="OrthoDB" id="9995306at2759"/>
<dbReference type="Proteomes" id="UP000000561">
    <property type="component" value="Chromosome 1"/>
</dbReference>
<evidence type="ECO:0000256" key="2">
    <source>
        <dbReference type="ARBA" id="ARBA00008837"/>
    </source>
</evidence>
<dbReference type="eggNOG" id="ENOG502S92G">
    <property type="taxonomic scope" value="Eukaryota"/>
</dbReference>
<sequence length="371" mass="39926">MPNLDTLLSFPASRGAGPSSAAERTPIPPRSSLILVTDTIDSPALFVLTHFLRASHSINKSHRTGRVEANVHVKANAKSHTKVIWLGCSSAGYVDLNNVARKSSVHLDQETRDGAFSYIDAGVELFTSFDNDSIDEAVATMHIREDASHAQQSLQRLYSKVAEQLQDTAVCQQTTSSDWSSRTLIVVDDLSALAWSLDTSDSTAHSVDVVRLLSNWHGALTCLATKHQACVISLMHADATSSSKNGASDRVDESLFNNLLQKADVWIEVKELVSGRARDCDGEITVHPLVRPSLARTMPSPKASVAGQDSDPRHLPPLQAFAIETPCPSRAKAVLYRITPDGQNAALGGASIGSNTGRVQVWARGTGRGFL</sequence>
<dbReference type="GeneID" id="23561544"/>
<evidence type="ECO:0000313" key="3">
    <source>
        <dbReference type="EMBL" id="KIS71728.1"/>
    </source>
</evidence>
<dbReference type="InterPro" id="IPR018627">
    <property type="entry name" value="ELP6"/>
</dbReference>
<dbReference type="InParanoid" id="A0A0D1CZN3"/>
<evidence type="ECO:0000313" key="4">
    <source>
        <dbReference type="Proteomes" id="UP000000561"/>
    </source>
</evidence>
<dbReference type="UniPathway" id="UPA00988"/>
<keyword evidence="4" id="KW-1185">Reference proteome</keyword>
<dbReference type="GO" id="GO:0002098">
    <property type="term" value="P:tRNA wobble uridine modification"/>
    <property type="evidence" value="ECO:0007669"/>
    <property type="project" value="InterPro"/>
</dbReference>
<evidence type="ECO:0000256" key="1">
    <source>
        <dbReference type="ARBA" id="ARBA00005043"/>
    </source>
</evidence>
<dbReference type="STRING" id="237631.A0A0D1CZN3"/>
<dbReference type="RefSeq" id="XP_011386111.1">
    <property type="nucleotide sequence ID" value="XM_011387809.1"/>
</dbReference>
<dbReference type="GO" id="GO:0033588">
    <property type="term" value="C:elongator holoenzyme complex"/>
    <property type="evidence" value="ECO:0000318"/>
    <property type="project" value="GO_Central"/>
</dbReference>
<dbReference type="OMA" id="DVWIEVK"/>
<organism evidence="3 4">
    <name type="scientific">Mycosarcoma maydis</name>
    <name type="common">Corn smut fungus</name>
    <name type="synonym">Ustilago maydis</name>
    <dbReference type="NCBI Taxonomy" id="5270"/>
    <lineage>
        <taxon>Eukaryota</taxon>
        <taxon>Fungi</taxon>
        <taxon>Dikarya</taxon>
        <taxon>Basidiomycota</taxon>
        <taxon>Ustilaginomycotina</taxon>
        <taxon>Ustilaginomycetes</taxon>
        <taxon>Ustilaginales</taxon>
        <taxon>Ustilaginaceae</taxon>
        <taxon>Mycosarcoma</taxon>
    </lineage>
</organism>
<comment type="pathway">
    <text evidence="1">tRNA modification; 5-methoxycarbonylmethyl-2-thiouridine-tRNA biosynthesis.</text>
</comment>
<protein>
    <recommendedName>
        <fullName evidence="5">Elongator complex protein 5</fullName>
    </recommendedName>
</protein>
<evidence type="ECO:0008006" key="5">
    <source>
        <dbReference type="Google" id="ProtNLM"/>
    </source>
</evidence>
<reference evidence="3 4" key="1">
    <citation type="journal article" date="2006" name="Nature">
        <title>Insights from the genome of the biotrophic fungal plant pathogen Ustilago maydis.</title>
        <authorList>
            <person name="Kamper J."/>
            <person name="Kahmann R."/>
            <person name="Bolker M."/>
            <person name="Ma L.J."/>
            <person name="Brefort T."/>
            <person name="Saville B.J."/>
            <person name="Banuett F."/>
            <person name="Kronstad J.W."/>
            <person name="Gold S.E."/>
            <person name="Muller O."/>
            <person name="Perlin M.H."/>
            <person name="Wosten H.A."/>
            <person name="de Vries R."/>
            <person name="Ruiz-Herrera J."/>
            <person name="Reynaga-Pena C.G."/>
            <person name="Snetselaar K."/>
            <person name="McCann M."/>
            <person name="Perez-Martin J."/>
            <person name="Feldbrugge M."/>
            <person name="Basse C.W."/>
            <person name="Steinberg G."/>
            <person name="Ibeas J.I."/>
            <person name="Holloman W."/>
            <person name="Guzman P."/>
            <person name="Farman M."/>
            <person name="Stajich J.E."/>
            <person name="Sentandreu R."/>
            <person name="Gonzalez-Prieto J.M."/>
            <person name="Kennell J.C."/>
            <person name="Molina L."/>
            <person name="Schirawski J."/>
            <person name="Mendoza-Mendoza A."/>
            <person name="Greilinger D."/>
            <person name="Munch K."/>
            <person name="Rossel N."/>
            <person name="Scherer M."/>
            <person name="Vranes M."/>
            <person name="Ladendorf O."/>
            <person name="Vincon V."/>
            <person name="Fuchs U."/>
            <person name="Sandrock B."/>
            <person name="Meng S."/>
            <person name="Ho E.C."/>
            <person name="Cahill M.J."/>
            <person name="Boyce K.J."/>
            <person name="Klose J."/>
            <person name="Klosterman S.J."/>
            <person name="Deelstra H.J."/>
            <person name="Ortiz-Castellanos L."/>
            <person name="Li W."/>
            <person name="Sanchez-Alonso P."/>
            <person name="Schreier P.H."/>
            <person name="Hauser-Hahn I."/>
            <person name="Vaupel M."/>
            <person name="Koopmann E."/>
            <person name="Friedrich G."/>
            <person name="Voss H."/>
            <person name="Schluter T."/>
            <person name="Margolis J."/>
            <person name="Platt D."/>
            <person name="Swimmer C."/>
            <person name="Gnirke A."/>
            <person name="Chen F."/>
            <person name="Vysotskaia V."/>
            <person name="Mannhaupt G."/>
            <person name="Guldener U."/>
            <person name="Munsterkotter M."/>
            <person name="Haase D."/>
            <person name="Oesterheld M."/>
            <person name="Mewes H.W."/>
            <person name="Mauceli E.W."/>
            <person name="DeCaprio D."/>
            <person name="Wade C.M."/>
            <person name="Butler J."/>
            <person name="Young S."/>
            <person name="Jaffe D.B."/>
            <person name="Calvo S."/>
            <person name="Nusbaum C."/>
            <person name="Galagan J."/>
            <person name="Birren B.W."/>
        </authorList>
    </citation>
    <scope>NUCLEOTIDE SEQUENCE [LARGE SCALE GENOMIC DNA]</scope>
    <source>
        <strain evidence="4">DSM 14603 / FGSC 9021 / UM521</strain>
    </source>
</reference>
<dbReference type="AlphaFoldDB" id="A0A0D1CZN3"/>
<dbReference type="VEuPathDB" id="FungiDB:UMAG_00166"/>
<gene>
    <name evidence="3" type="ORF">UMAG_00166</name>
</gene>
<name>A0A0D1CZN3_MYCMD</name>
<dbReference type="KEGG" id="uma:UMAG_00166"/>
<dbReference type="PANTHER" id="PTHR16184">
    <property type="entry name" value="ELONGATOR COMPLEX PROTEIN 6"/>
    <property type="match status" value="1"/>
</dbReference>
<dbReference type="EMBL" id="CM003140">
    <property type="protein sequence ID" value="KIS71728.1"/>
    <property type="molecule type" value="Genomic_DNA"/>
</dbReference>
<accession>A0A0D1CZN3</accession>
<proteinExistence type="inferred from homology"/>
<dbReference type="Gene3D" id="3.40.50.300">
    <property type="entry name" value="P-loop containing nucleotide triphosphate hydrolases"/>
    <property type="match status" value="1"/>
</dbReference>
<dbReference type="InterPro" id="IPR027417">
    <property type="entry name" value="P-loop_NTPase"/>
</dbReference>
<dbReference type="Pfam" id="PF09807">
    <property type="entry name" value="ELP6"/>
    <property type="match status" value="1"/>
</dbReference>
<dbReference type="PANTHER" id="PTHR16184:SF6">
    <property type="entry name" value="ELONGATOR COMPLEX PROTEIN 6"/>
    <property type="match status" value="1"/>
</dbReference>
<comment type="similarity">
    <text evidence="2">Belongs to the ELP6 family.</text>
</comment>